<dbReference type="OrthoDB" id="2015551at2759"/>
<dbReference type="InterPro" id="IPR024134">
    <property type="entry name" value="SOD_Cu/Zn_/chaperone"/>
</dbReference>
<dbReference type="RefSeq" id="XP_018007181.1">
    <property type="nucleotide sequence ID" value="XM_018151692.2"/>
</dbReference>
<dbReference type="GO" id="GO:0006801">
    <property type="term" value="P:superoxide metabolic process"/>
    <property type="evidence" value="ECO:0007669"/>
    <property type="project" value="InterPro"/>
</dbReference>
<dbReference type="InterPro" id="IPR001424">
    <property type="entry name" value="SOD_Cu_Zn_dom"/>
</dbReference>
<dbReference type="CDD" id="cd00305">
    <property type="entry name" value="Cu-Zn_Superoxide_Dismutase"/>
    <property type="match status" value="1"/>
</dbReference>
<evidence type="ECO:0000313" key="4">
    <source>
        <dbReference type="Proteomes" id="UP000694843"/>
    </source>
</evidence>
<dbReference type="PRINTS" id="PR00068">
    <property type="entry name" value="CUZNDISMTASE"/>
</dbReference>
<dbReference type="GeneID" id="108664981"/>
<dbReference type="KEGG" id="hazt:108664981"/>
<dbReference type="OMA" id="HKDSHEK"/>
<accession>A0A8B7N038</accession>
<feature type="region of interest" description="Disordered" evidence="1">
    <location>
        <begin position="288"/>
        <end position="307"/>
    </location>
</feature>
<reference evidence="5" key="1">
    <citation type="submission" date="2025-08" db="UniProtKB">
        <authorList>
            <consortium name="RefSeq"/>
        </authorList>
    </citation>
    <scope>IDENTIFICATION</scope>
    <source>
        <tissue evidence="5">Whole organism</tissue>
    </source>
</reference>
<keyword evidence="4" id="KW-1185">Reference proteome</keyword>
<feature type="region of interest" description="Disordered" evidence="1">
    <location>
        <begin position="129"/>
        <end position="268"/>
    </location>
</feature>
<feature type="compositionally biased region" description="Basic and acidic residues" evidence="1">
    <location>
        <begin position="141"/>
        <end position="225"/>
    </location>
</feature>
<evidence type="ECO:0000256" key="1">
    <source>
        <dbReference type="SAM" id="MobiDB-lite"/>
    </source>
</evidence>
<feature type="signal peptide" evidence="2">
    <location>
        <begin position="1"/>
        <end position="19"/>
    </location>
</feature>
<feature type="chain" id="PRO_5034205832" evidence="2">
    <location>
        <begin position="20"/>
        <end position="493"/>
    </location>
</feature>
<keyword evidence="2" id="KW-0732">Signal</keyword>
<dbReference type="Pfam" id="PF00080">
    <property type="entry name" value="Sod_Cu"/>
    <property type="match status" value="1"/>
</dbReference>
<gene>
    <name evidence="5" type="primary">LOC108664981</name>
</gene>
<feature type="domain" description="Superoxide dismutase copper/zinc binding" evidence="3">
    <location>
        <begin position="341"/>
        <end position="482"/>
    </location>
</feature>
<dbReference type="GO" id="GO:0005507">
    <property type="term" value="F:copper ion binding"/>
    <property type="evidence" value="ECO:0007669"/>
    <property type="project" value="InterPro"/>
</dbReference>
<protein>
    <submittedName>
        <fullName evidence="5">Histidine-rich glycoprotein</fullName>
    </submittedName>
</protein>
<dbReference type="Gene3D" id="2.60.40.200">
    <property type="entry name" value="Superoxide dismutase, copper/zinc binding domain"/>
    <property type="match status" value="1"/>
</dbReference>
<evidence type="ECO:0000256" key="2">
    <source>
        <dbReference type="SAM" id="SignalP"/>
    </source>
</evidence>
<dbReference type="PANTHER" id="PTHR10003">
    <property type="entry name" value="SUPEROXIDE DISMUTASE CU-ZN -RELATED"/>
    <property type="match status" value="1"/>
</dbReference>
<evidence type="ECO:0000259" key="3">
    <source>
        <dbReference type="Pfam" id="PF00080"/>
    </source>
</evidence>
<evidence type="ECO:0000313" key="5">
    <source>
        <dbReference type="RefSeq" id="XP_018007181.1"/>
    </source>
</evidence>
<sequence length="493" mass="54805">MLLMLFAVMLVGLSAPVSATSDEALSELDELHQNVSALWAEVAALREEVANHHHGGHLEPDHDRIVMDVGVMQHEDHIHHQHTADQVQRHHPYHHLHHSHDALAHLDQHHNHTPSSIRAHLDEHDEHHYHADTSTQQPQENHSREQDHSHDHGDHSHDHGDHSHDHGDHSHNHGDHSHDHGDHSHDHGDHSHDHGDHSHDHGDSHEQGDHSHDHGDSHEQGDHAHNHGKHPHNHADHSHDHKDAHGHDDHAGHHHAAGEAHERCVHCSHHRHHSHADMHVEVIASDPKLSLDNNDGHPHHDNHHHNHLPPDHIYHPRNQKDVIKATCDLRPNTAPSPFSLVRGNITITQKKNEEGPVYFDLTIPGFRMNSVSEAVFGFHVHERPVTNGDCSSAGGHFNPHDSVHGGPTDEIRHVGDLGNVVIPEGGLDGYLIVDHSVAFSGEDSIVGKSIVMHADTDDLGRGGDKGSQATGNAGARISCCTIHLVPEPRFRFG</sequence>
<dbReference type="PROSITE" id="PS00332">
    <property type="entry name" value="SOD_CU_ZN_2"/>
    <property type="match status" value="1"/>
</dbReference>
<dbReference type="AlphaFoldDB" id="A0A8B7N038"/>
<feature type="compositionally biased region" description="Basic and acidic residues" evidence="1">
    <location>
        <begin position="233"/>
        <end position="265"/>
    </location>
</feature>
<dbReference type="InterPro" id="IPR018152">
    <property type="entry name" value="SOD_Cu/Zn_BS"/>
</dbReference>
<name>A0A8B7N038_HYAAZ</name>
<dbReference type="InterPro" id="IPR036423">
    <property type="entry name" value="SOD-like_Cu/Zn_dom_sf"/>
</dbReference>
<proteinExistence type="predicted"/>
<dbReference type="SUPFAM" id="SSF49329">
    <property type="entry name" value="Cu,Zn superoxide dismutase-like"/>
    <property type="match status" value="1"/>
</dbReference>
<dbReference type="Proteomes" id="UP000694843">
    <property type="component" value="Unplaced"/>
</dbReference>
<organism evidence="4 5">
    <name type="scientific">Hyalella azteca</name>
    <name type="common">Amphipod</name>
    <dbReference type="NCBI Taxonomy" id="294128"/>
    <lineage>
        <taxon>Eukaryota</taxon>
        <taxon>Metazoa</taxon>
        <taxon>Ecdysozoa</taxon>
        <taxon>Arthropoda</taxon>
        <taxon>Crustacea</taxon>
        <taxon>Multicrustacea</taxon>
        <taxon>Malacostraca</taxon>
        <taxon>Eumalacostraca</taxon>
        <taxon>Peracarida</taxon>
        <taxon>Amphipoda</taxon>
        <taxon>Senticaudata</taxon>
        <taxon>Talitrida</taxon>
        <taxon>Talitroidea</taxon>
        <taxon>Hyalellidae</taxon>
        <taxon>Hyalella</taxon>
    </lineage>
</organism>